<feature type="transmembrane region" description="Helical" evidence="2">
    <location>
        <begin position="129"/>
        <end position="152"/>
    </location>
</feature>
<evidence type="ECO:0000256" key="1">
    <source>
        <dbReference type="SAM" id="MobiDB-lite"/>
    </source>
</evidence>
<accession>A0A7G2C176</accession>
<feature type="transmembrane region" description="Helical" evidence="2">
    <location>
        <begin position="71"/>
        <end position="91"/>
    </location>
</feature>
<evidence type="ECO:0000313" key="3">
    <source>
        <dbReference type="EMBL" id="CAD2213429.1"/>
    </source>
</evidence>
<dbReference type="Proteomes" id="UP000515908">
    <property type="component" value="Chromosome 01"/>
</dbReference>
<keyword evidence="2" id="KW-0472">Membrane</keyword>
<evidence type="ECO:0000313" key="4">
    <source>
        <dbReference type="Proteomes" id="UP000515908"/>
    </source>
</evidence>
<organism evidence="3 4">
    <name type="scientific">Angomonas deanei</name>
    <dbReference type="NCBI Taxonomy" id="59799"/>
    <lineage>
        <taxon>Eukaryota</taxon>
        <taxon>Discoba</taxon>
        <taxon>Euglenozoa</taxon>
        <taxon>Kinetoplastea</taxon>
        <taxon>Metakinetoplastina</taxon>
        <taxon>Trypanosomatida</taxon>
        <taxon>Trypanosomatidae</taxon>
        <taxon>Strigomonadinae</taxon>
        <taxon>Angomonas</taxon>
    </lineage>
</organism>
<dbReference type="VEuPathDB" id="TriTrypDB:ADEAN_000087000"/>
<dbReference type="AlphaFoldDB" id="A0A7G2C176"/>
<reference evidence="3 4" key="1">
    <citation type="submission" date="2020-08" db="EMBL/GenBank/DDBJ databases">
        <authorList>
            <person name="Newling K."/>
            <person name="Davey J."/>
            <person name="Forrester S."/>
        </authorList>
    </citation>
    <scope>NUCLEOTIDE SEQUENCE [LARGE SCALE GENOMIC DNA]</scope>
    <source>
        <strain evidence="4">Crithidia deanei Carvalho (ATCC PRA-265)</strain>
    </source>
</reference>
<sequence length="209" mass="24304">MLRLTCRRFIYDRLGKTKLGAEVLSKTRSEMKSLEQESNFLIRFFTRRRPIDFLAIEVDNRIARELHPSFYYAKALITVLLMGPIFVWLFSGKMEPSYYALVPTRILTRDRYEKIWEFSDWYMVLGGQVIVAIILYDLSVYIRYPIFAYLLAPAYRKMGLVRSAPVGAMGAQELKSVRKKIQAAPLGKPLHEVKKDAKKRDNPFGSHKS</sequence>
<gene>
    <name evidence="3" type="ORF">ADEAN_000087000</name>
</gene>
<evidence type="ECO:0000256" key="2">
    <source>
        <dbReference type="SAM" id="Phobius"/>
    </source>
</evidence>
<feature type="compositionally biased region" description="Basic and acidic residues" evidence="1">
    <location>
        <begin position="189"/>
        <end position="202"/>
    </location>
</feature>
<keyword evidence="2" id="KW-1133">Transmembrane helix</keyword>
<keyword evidence="4" id="KW-1185">Reference proteome</keyword>
<keyword evidence="2" id="KW-0812">Transmembrane</keyword>
<name>A0A7G2C176_9TRYP</name>
<feature type="region of interest" description="Disordered" evidence="1">
    <location>
        <begin position="186"/>
        <end position="209"/>
    </location>
</feature>
<dbReference type="EMBL" id="LR877145">
    <property type="protein sequence ID" value="CAD2213429.1"/>
    <property type="molecule type" value="Genomic_DNA"/>
</dbReference>
<proteinExistence type="predicted"/>
<protein>
    <submittedName>
        <fullName evidence="3">Uncharacterized protein</fullName>
    </submittedName>
</protein>